<feature type="domain" description="Cytochrome C biogenesis protein transmembrane" evidence="7">
    <location>
        <begin position="6"/>
        <end position="185"/>
    </location>
</feature>
<sequence>MSNITIWIAFFGGMASFFSPCIFPLLPAYISHLTGGQIKNSAVVVNRKLLFIRSFGFIVGFSLIFIAFGASASFVGQLLTDYRLWLMQLSGLLIILFGLHTAGWLEIKWLMYEKRLHVEKPSNGFFSSTVIGMAFASGWSPCVGLSLSTILLLAGNSDTFSQGIGMLVAYSIGMAVPFLVLSFVISYSLVFLRLINRQLGKIALFNGMLMVALGFLVLSGQLQKISAWLARYSLF</sequence>
<comment type="caution">
    <text evidence="8">The sequence shown here is derived from an EMBL/GenBank/DDBJ whole genome shotgun (WGS) entry which is preliminary data.</text>
</comment>
<keyword evidence="9" id="KW-1185">Reference proteome</keyword>
<feature type="transmembrane region" description="Helical" evidence="6">
    <location>
        <begin position="50"/>
        <end position="72"/>
    </location>
</feature>
<evidence type="ECO:0000256" key="3">
    <source>
        <dbReference type="ARBA" id="ARBA00022692"/>
    </source>
</evidence>
<dbReference type="InterPro" id="IPR051790">
    <property type="entry name" value="Cytochrome_c-biogenesis_DsbD"/>
</dbReference>
<dbReference type="InterPro" id="IPR003834">
    <property type="entry name" value="Cyt_c_assmbl_TM_dom"/>
</dbReference>
<evidence type="ECO:0000256" key="1">
    <source>
        <dbReference type="ARBA" id="ARBA00004141"/>
    </source>
</evidence>
<feature type="transmembrane region" description="Helical" evidence="6">
    <location>
        <begin position="84"/>
        <end position="105"/>
    </location>
</feature>
<keyword evidence="4 6" id="KW-1133">Transmembrane helix</keyword>
<dbReference type="Pfam" id="PF02683">
    <property type="entry name" value="DsbD_TM"/>
    <property type="match status" value="1"/>
</dbReference>
<reference evidence="8 9" key="1">
    <citation type="submission" date="2023-12" db="EMBL/GenBank/DDBJ databases">
        <authorList>
            <person name="Easwaran N."/>
            <person name="Lazarus H.P.S."/>
        </authorList>
    </citation>
    <scope>NUCLEOTIDE SEQUENCE [LARGE SCALE GENOMIC DNA]</scope>
    <source>
        <strain evidence="8 9">VIT-2023</strain>
    </source>
</reference>
<evidence type="ECO:0000313" key="8">
    <source>
        <dbReference type="EMBL" id="MEI4463023.1"/>
    </source>
</evidence>
<feature type="transmembrane region" description="Helical" evidence="6">
    <location>
        <begin position="167"/>
        <end position="190"/>
    </location>
</feature>
<keyword evidence="3 6" id="KW-0812">Transmembrane</keyword>
<accession>A0ABU8EJC1</accession>
<evidence type="ECO:0000256" key="4">
    <source>
        <dbReference type="ARBA" id="ARBA00022989"/>
    </source>
</evidence>
<feature type="transmembrane region" description="Helical" evidence="6">
    <location>
        <begin position="125"/>
        <end position="155"/>
    </location>
</feature>
<evidence type="ECO:0000256" key="6">
    <source>
        <dbReference type="SAM" id="Phobius"/>
    </source>
</evidence>
<evidence type="ECO:0000256" key="5">
    <source>
        <dbReference type="ARBA" id="ARBA00023136"/>
    </source>
</evidence>
<dbReference type="PANTHER" id="PTHR31272">
    <property type="entry name" value="CYTOCHROME C-TYPE BIOGENESIS PROTEIN HI_1454-RELATED"/>
    <property type="match status" value="1"/>
</dbReference>
<name>A0ABU8EJC1_9BACL</name>
<dbReference type="PANTHER" id="PTHR31272:SF4">
    <property type="entry name" value="CYTOCHROME C-TYPE BIOGENESIS PROTEIN HI_1454-RELATED"/>
    <property type="match status" value="1"/>
</dbReference>
<dbReference type="Proteomes" id="UP001387110">
    <property type="component" value="Unassembled WGS sequence"/>
</dbReference>
<gene>
    <name evidence="8" type="ORF">SZL87_11345</name>
</gene>
<evidence type="ECO:0000259" key="7">
    <source>
        <dbReference type="Pfam" id="PF02683"/>
    </source>
</evidence>
<organism evidence="8 9">
    <name type="scientific">Exiguobacterium indicum</name>
    <dbReference type="NCBI Taxonomy" id="296995"/>
    <lineage>
        <taxon>Bacteria</taxon>
        <taxon>Bacillati</taxon>
        <taxon>Bacillota</taxon>
        <taxon>Bacilli</taxon>
        <taxon>Bacillales</taxon>
        <taxon>Bacillales Family XII. Incertae Sedis</taxon>
        <taxon>Exiguobacterium</taxon>
    </lineage>
</organism>
<feature type="transmembrane region" description="Helical" evidence="6">
    <location>
        <begin position="6"/>
        <end position="30"/>
    </location>
</feature>
<evidence type="ECO:0000313" key="9">
    <source>
        <dbReference type="Proteomes" id="UP001387110"/>
    </source>
</evidence>
<dbReference type="EMBL" id="JBAWKY010000003">
    <property type="protein sequence ID" value="MEI4463023.1"/>
    <property type="molecule type" value="Genomic_DNA"/>
</dbReference>
<protein>
    <submittedName>
        <fullName evidence="8">Cytochrome c biogenesis protein CcdA</fullName>
    </submittedName>
</protein>
<feature type="transmembrane region" description="Helical" evidence="6">
    <location>
        <begin position="202"/>
        <end position="222"/>
    </location>
</feature>
<evidence type="ECO:0000256" key="2">
    <source>
        <dbReference type="ARBA" id="ARBA00006143"/>
    </source>
</evidence>
<comment type="similarity">
    <text evidence="2">Belongs to the DsbD family.</text>
</comment>
<dbReference type="RefSeq" id="WP_336449402.1">
    <property type="nucleotide sequence ID" value="NZ_JBAWKY010000003.1"/>
</dbReference>
<proteinExistence type="inferred from homology"/>
<comment type="subcellular location">
    <subcellularLocation>
        <location evidence="1">Membrane</location>
        <topology evidence="1">Multi-pass membrane protein</topology>
    </subcellularLocation>
</comment>
<keyword evidence="5 6" id="KW-0472">Membrane</keyword>